<comment type="caution">
    <text evidence="6">The sequence shown here is derived from an EMBL/GenBank/DDBJ whole genome shotgun (WGS) entry which is preliminary data.</text>
</comment>
<feature type="domain" description="HTH iclR-type" evidence="4">
    <location>
        <begin position="15"/>
        <end position="77"/>
    </location>
</feature>
<dbReference type="SUPFAM" id="SSF63829">
    <property type="entry name" value="Calcium-dependent phosphotriesterase"/>
    <property type="match status" value="1"/>
</dbReference>
<reference evidence="6 7" key="1">
    <citation type="submission" date="2019-06" db="EMBL/GenBank/DDBJ databases">
        <authorList>
            <person name="Li M."/>
        </authorList>
    </citation>
    <scope>NUCLEOTIDE SEQUENCE [LARGE SCALE GENOMIC DNA]</scope>
    <source>
        <strain evidence="6 7">BGMRC2036</strain>
    </source>
</reference>
<dbReference type="InterPro" id="IPR014757">
    <property type="entry name" value="Tscrpt_reg_IclR_C"/>
</dbReference>
<dbReference type="PROSITE" id="PS51077">
    <property type="entry name" value="HTH_ICLR"/>
    <property type="match status" value="1"/>
</dbReference>
<dbReference type="InterPro" id="IPR036390">
    <property type="entry name" value="WH_DNA-bd_sf"/>
</dbReference>
<dbReference type="PROSITE" id="PS51078">
    <property type="entry name" value="ICLR_ED"/>
    <property type="match status" value="1"/>
</dbReference>
<dbReference type="PRINTS" id="PR01790">
    <property type="entry name" value="SMP30FAMILY"/>
</dbReference>
<dbReference type="GO" id="GO:0003700">
    <property type="term" value="F:DNA-binding transcription factor activity"/>
    <property type="evidence" value="ECO:0007669"/>
    <property type="project" value="TreeGrafter"/>
</dbReference>
<gene>
    <name evidence="6" type="ORF">FJU08_20385</name>
</gene>
<dbReference type="PANTHER" id="PTHR30136:SF35">
    <property type="entry name" value="HTH-TYPE TRANSCRIPTIONAL REGULATOR RV1719"/>
    <property type="match status" value="1"/>
</dbReference>
<dbReference type="GO" id="GO:0045892">
    <property type="term" value="P:negative regulation of DNA-templated transcription"/>
    <property type="evidence" value="ECO:0007669"/>
    <property type="project" value="TreeGrafter"/>
</dbReference>
<evidence type="ECO:0000313" key="6">
    <source>
        <dbReference type="EMBL" id="TPW27367.1"/>
    </source>
</evidence>
<dbReference type="Gene3D" id="2.120.10.30">
    <property type="entry name" value="TolB, C-terminal domain"/>
    <property type="match status" value="1"/>
</dbReference>
<dbReference type="InterPro" id="IPR013658">
    <property type="entry name" value="SGL"/>
</dbReference>
<keyword evidence="1" id="KW-0805">Transcription regulation</keyword>
<feature type="domain" description="IclR-ED" evidence="5">
    <location>
        <begin position="78"/>
        <end position="261"/>
    </location>
</feature>
<dbReference type="SMART" id="SM00346">
    <property type="entry name" value="HTH_ICLR"/>
    <property type="match status" value="1"/>
</dbReference>
<dbReference type="Proteomes" id="UP000318801">
    <property type="component" value="Unassembled WGS sequence"/>
</dbReference>
<dbReference type="RefSeq" id="WP_141150903.1">
    <property type="nucleotide sequence ID" value="NZ_VHLG01000018.1"/>
</dbReference>
<evidence type="ECO:0000256" key="3">
    <source>
        <dbReference type="ARBA" id="ARBA00023163"/>
    </source>
</evidence>
<dbReference type="SUPFAM" id="SSF46785">
    <property type="entry name" value="Winged helix' DNA-binding domain"/>
    <property type="match status" value="1"/>
</dbReference>
<dbReference type="GO" id="GO:0003677">
    <property type="term" value="F:DNA binding"/>
    <property type="evidence" value="ECO:0007669"/>
    <property type="project" value="UniProtKB-KW"/>
</dbReference>
<dbReference type="Pfam" id="PF08450">
    <property type="entry name" value="SGL"/>
    <property type="match status" value="1"/>
</dbReference>
<evidence type="ECO:0000313" key="7">
    <source>
        <dbReference type="Proteomes" id="UP000318801"/>
    </source>
</evidence>
<protein>
    <submittedName>
        <fullName evidence="6">Helix-turn-helix domain-containing protein</fullName>
    </submittedName>
</protein>
<dbReference type="Pfam" id="PF09339">
    <property type="entry name" value="HTH_IclR"/>
    <property type="match status" value="1"/>
</dbReference>
<dbReference type="SUPFAM" id="SSF55781">
    <property type="entry name" value="GAF domain-like"/>
    <property type="match status" value="1"/>
</dbReference>
<name>A0A506U615_9HYPH</name>
<dbReference type="AlphaFoldDB" id="A0A506U615"/>
<evidence type="ECO:0000256" key="2">
    <source>
        <dbReference type="ARBA" id="ARBA00023125"/>
    </source>
</evidence>
<dbReference type="Gene3D" id="1.10.10.10">
    <property type="entry name" value="Winged helix-like DNA-binding domain superfamily/Winged helix DNA-binding domain"/>
    <property type="match status" value="1"/>
</dbReference>
<dbReference type="EMBL" id="VHLG01000018">
    <property type="protein sequence ID" value="TPW27367.1"/>
    <property type="molecule type" value="Genomic_DNA"/>
</dbReference>
<keyword evidence="3" id="KW-0804">Transcription</keyword>
<organism evidence="6 7">
    <name type="scientific">Martelella alba</name>
    <dbReference type="NCBI Taxonomy" id="2590451"/>
    <lineage>
        <taxon>Bacteria</taxon>
        <taxon>Pseudomonadati</taxon>
        <taxon>Pseudomonadota</taxon>
        <taxon>Alphaproteobacteria</taxon>
        <taxon>Hyphomicrobiales</taxon>
        <taxon>Aurantimonadaceae</taxon>
        <taxon>Martelella</taxon>
    </lineage>
</organism>
<proteinExistence type="predicted"/>
<evidence type="ECO:0000259" key="4">
    <source>
        <dbReference type="PROSITE" id="PS51077"/>
    </source>
</evidence>
<dbReference type="Gene3D" id="3.30.450.40">
    <property type="match status" value="1"/>
</dbReference>
<evidence type="ECO:0000256" key="1">
    <source>
        <dbReference type="ARBA" id="ARBA00023015"/>
    </source>
</evidence>
<dbReference type="OrthoDB" id="6057486at2"/>
<dbReference type="PANTHER" id="PTHR30136">
    <property type="entry name" value="HELIX-TURN-HELIX TRANSCRIPTIONAL REGULATOR, ICLR FAMILY"/>
    <property type="match status" value="1"/>
</dbReference>
<dbReference type="InterPro" id="IPR005511">
    <property type="entry name" value="SMP-30"/>
</dbReference>
<dbReference type="Pfam" id="PF01614">
    <property type="entry name" value="IclR_C"/>
    <property type="match status" value="1"/>
</dbReference>
<keyword evidence="7" id="KW-1185">Reference proteome</keyword>
<keyword evidence="2" id="KW-0238">DNA-binding</keyword>
<dbReference type="InterPro" id="IPR029016">
    <property type="entry name" value="GAF-like_dom_sf"/>
</dbReference>
<dbReference type="InterPro" id="IPR011042">
    <property type="entry name" value="6-blade_b-propeller_TolB-like"/>
</dbReference>
<dbReference type="InterPro" id="IPR036388">
    <property type="entry name" value="WH-like_DNA-bd_sf"/>
</dbReference>
<dbReference type="InterPro" id="IPR050707">
    <property type="entry name" value="HTH_MetabolicPath_Reg"/>
</dbReference>
<evidence type="ECO:0000259" key="5">
    <source>
        <dbReference type="PROSITE" id="PS51078"/>
    </source>
</evidence>
<accession>A0A506U615</accession>
<dbReference type="InterPro" id="IPR005471">
    <property type="entry name" value="Tscrpt_reg_IclR_N"/>
</dbReference>
<sequence>MSQDRATQKQAIQGAGLLMKACDILDLVGEAPGQWTVSALVAETGLSRSTLYRIVSALVARGFLRNGTDGQSLLLGFHYLDLAQNVGAGQDLAALAADELRRLREMTGETAYLASLAGNQMVSLAKSVGAHENASTAAMGKAKPVYATSQGKAVLAFLPERQAEQIMATLAFQAITPFTLTDIASLKRNLTLVRQRGFAIDDQENIAGTRCIGVPVLDETGIPVAAISVSGPIYRMTPERVEQLAPELIAAGRRLALLVQSQTAKTARPARNDIAATGPAAFHGDRPFWLPRENCLYWVDRLAPAVYALPEDGNAVETVARPPGPITHALPGRSGGLDLICENGWFNVTRGAGCVAIDRPIAGDERALARGPAGSLWAARQGGGVTQIGRLSARDGFQPAWRVGHDITDMAFSEDGSRLFALSPHEGTIYALQAGREVPMVLSRIPRGSGIASALALDRRGRLWVALSDGWSVVRLDENGEIAEAIALPVPRPTGLAFGGDNGSTLFVTSERIGIARDILENAPLSGRLLMLAMQI</sequence>